<evidence type="ECO:0000259" key="5">
    <source>
        <dbReference type="Pfam" id="PF00135"/>
    </source>
</evidence>
<dbReference type="SUPFAM" id="SSF53474">
    <property type="entry name" value="alpha/beta-Hydrolases"/>
    <property type="match status" value="1"/>
</dbReference>
<dbReference type="GO" id="GO:0016787">
    <property type="term" value="F:hydrolase activity"/>
    <property type="evidence" value="ECO:0007669"/>
    <property type="project" value="UniProtKB-KW"/>
</dbReference>
<comment type="caution">
    <text evidence="6">The sequence shown here is derived from an EMBL/GenBank/DDBJ whole genome shotgun (WGS) entry which is preliminary data.</text>
</comment>
<dbReference type="PROSITE" id="PS00122">
    <property type="entry name" value="CARBOXYLESTERASE_B_1"/>
    <property type="match status" value="1"/>
</dbReference>
<dbReference type="EMBL" id="MU825890">
    <property type="protein sequence ID" value="KAJ7384153.1"/>
    <property type="molecule type" value="Genomic_DNA"/>
</dbReference>
<feature type="domain" description="Carboxylesterase type B" evidence="5">
    <location>
        <begin position="33"/>
        <end position="134"/>
    </location>
</feature>
<organism evidence="6 7">
    <name type="scientific">Desmophyllum pertusum</name>
    <dbReference type="NCBI Taxonomy" id="174260"/>
    <lineage>
        <taxon>Eukaryota</taxon>
        <taxon>Metazoa</taxon>
        <taxon>Cnidaria</taxon>
        <taxon>Anthozoa</taxon>
        <taxon>Hexacorallia</taxon>
        <taxon>Scleractinia</taxon>
        <taxon>Caryophylliina</taxon>
        <taxon>Caryophylliidae</taxon>
        <taxon>Desmophyllum</taxon>
    </lineage>
</organism>
<name>A0A9W9ZLY4_9CNID</name>
<dbReference type="EC" id="3.1.1.-" evidence="4"/>
<accession>A0A9W9ZLY4</accession>
<dbReference type="AlphaFoldDB" id="A0A9W9ZLY4"/>
<dbReference type="Gene3D" id="3.40.50.1820">
    <property type="entry name" value="alpha/beta hydrolase"/>
    <property type="match status" value="2"/>
</dbReference>
<sequence>MASCATLIAAFLVFTIGETNFVQSANDKIVINTARYGSVQGVIRRFPDIDRPIKAVNKFLGIPYAAPPIGELRFQPPQRPQGWKPAIYNASYFRDICIQPGDYNELFWPKFSHPASEDCLYLNVYTPNWNGSSSPETPETPTRSWFTFMEEDTKLIEALKWVRENIRDFGGDPSSVTIFGESAGGSSVGLHVLSPLSNGLFHRAIAISGVELSPFATGSNTTAIEHTKHLAKEVGCPADESAAILTCLRSREAQKLILINTANVWRPVVDGDFLPDTPENLRKSGKFNDVQLIAGFTSQEGAYFFPSQIYKVTPKRFKEQVIFTLTYILNRYGQTWTPQAKIPDSLIDAVVFMNTPWPYSEDLYKVKQGFSDLVTDSCVAEPAHTSLTSHSKQSPAYLYEFAYRSKLNPAPEWLGVRHKDDTPYQFGFPLMNLTVLQNYTEADRNISDMIITLFTNFAKYGNPTREPVRGVTWERFNQSHLAYIRILEQPTMNSNYQPEKMAFWREYYKRLLKENKCPVLAMSGRGTEGKKIQINAFILAHIVVIALLF</sequence>
<evidence type="ECO:0000313" key="6">
    <source>
        <dbReference type="EMBL" id="KAJ7384153.1"/>
    </source>
</evidence>
<dbReference type="InterPro" id="IPR019819">
    <property type="entry name" value="Carboxylesterase_B_CS"/>
</dbReference>
<dbReference type="Proteomes" id="UP001163046">
    <property type="component" value="Unassembled WGS sequence"/>
</dbReference>
<feature type="signal peptide" evidence="4">
    <location>
        <begin position="1"/>
        <end position="17"/>
    </location>
</feature>
<dbReference type="PANTHER" id="PTHR43903">
    <property type="entry name" value="NEUROLIGIN"/>
    <property type="match status" value="1"/>
</dbReference>
<dbReference type="InterPro" id="IPR002018">
    <property type="entry name" value="CarbesteraseB"/>
</dbReference>
<evidence type="ECO:0000256" key="1">
    <source>
        <dbReference type="ARBA" id="ARBA00005964"/>
    </source>
</evidence>
<dbReference type="Pfam" id="PF00135">
    <property type="entry name" value="COesterase"/>
    <property type="match status" value="2"/>
</dbReference>
<proteinExistence type="inferred from homology"/>
<evidence type="ECO:0000313" key="7">
    <source>
        <dbReference type="Proteomes" id="UP001163046"/>
    </source>
</evidence>
<dbReference type="InterPro" id="IPR029058">
    <property type="entry name" value="AB_hydrolase_fold"/>
</dbReference>
<comment type="similarity">
    <text evidence="1 4">Belongs to the type-B carboxylesterase/lipase family.</text>
</comment>
<keyword evidence="7" id="KW-1185">Reference proteome</keyword>
<evidence type="ECO:0000256" key="4">
    <source>
        <dbReference type="RuleBase" id="RU361235"/>
    </source>
</evidence>
<dbReference type="OrthoDB" id="3200163at2759"/>
<reference evidence="6" key="1">
    <citation type="submission" date="2023-01" db="EMBL/GenBank/DDBJ databases">
        <title>Genome assembly of the deep-sea coral Lophelia pertusa.</title>
        <authorList>
            <person name="Herrera S."/>
            <person name="Cordes E."/>
        </authorList>
    </citation>
    <scope>NUCLEOTIDE SEQUENCE</scope>
    <source>
        <strain evidence="6">USNM1676648</strain>
        <tissue evidence="6">Polyp</tissue>
    </source>
</reference>
<evidence type="ECO:0000256" key="3">
    <source>
        <dbReference type="ARBA" id="ARBA00022801"/>
    </source>
</evidence>
<dbReference type="InterPro" id="IPR019826">
    <property type="entry name" value="Carboxylesterase_B_AS"/>
</dbReference>
<protein>
    <recommendedName>
        <fullName evidence="4">Carboxylic ester hydrolase</fullName>
        <ecNumber evidence="4">3.1.1.-</ecNumber>
    </recommendedName>
</protein>
<gene>
    <name evidence="6" type="ORF">OS493_023481</name>
</gene>
<feature type="domain" description="Carboxylesterase type B" evidence="5">
    <location>
        <begin position="156"/>
        <end position="504"/>
    </location>
</feature>
<keyword evidence="2 4" id="KW-0732">Signal</keyword>
<evidence type="ECO:0000256" key="2">
    <source>
        <dbReference type="ARBA" id="ARBA00022729"/>
    </source>
</evidence>
<dbReference type="InterPro" id="IPR051093">
    <property type="entry name" value="Neuroligin/BSAL"/>
</dbReference>
<keyword evidence="3 4" id="KW-0378">Hydrolase</keyword>
<feature type="chain" id="PRO_5041020892" description="Carboxylic ester hydrolase" evidence="4">
    <location>
        <begin position="18"/>
        <end position="549"/>
    </location>
</feature>
<dbReference type="PROSITE" id="PS00941">
    <property type="entry name" value="CARBOXYLESTERASE_B_2"/>
    <property type="match status" value="1"/>
</dbReference>